<evidence type="ECO:0000256" key="1">
    <source>
        <dbReference type="ARBA" id="ARBA00001554"/>
    </source>
</evidence>
<dbReference type="Gene3D" id="3.30.1360.20">
    <property type="entry name" value="Transcriptional coactivator/pterin dehydratase"/>
    <property type="match status" value="1"/>
</dbReference>
<dbReference type="EC" id="4.2.1.96" evidence="3"/>
<dbReference type="Pfam" id="PF01329">
    <property type="entry name" value="Pterin_4a"/>
    <property type="match status" value="1"/>
</dbReference>
<comment type="similarity">
    <text evidence="2">Belongs to the pterin-4-alpha-carbinolamine dehydratase family.</text>
</comment>
<dbReference type="InterPro" id="IPR001533">
    <property type="entry name" value="Pterin_deHydtase"/>
</dbReference>
<dbReference type="CDD" id="cd00488">
    <property type="entry name" value="PCD_DCoH"/>
    <property type="match status" value="1"/>
</dbReference>
<dbReference type="EMBL" id="RHLK01000028">
    <property type="protein sequence ID" value="MVP02550.1"/>
    <property type="molecule type" value="Genomic_DNA"/>
</dbReference>
<dbReference type="PANTHER" id="PTHR12599">
    <property type="entry name" value="PTERIN-4-ALPHA-CARBINOLAMINE DEHYDRATASE"/>
    <property type="match status" value="1"/>
</dbReference>
<sequence length="100" mass="11031">MASADKLSHDQIAVKLAGLNGWNLRDERTIEKTYECGNFRNAIDFVSRVADVAESLEHHPLIKVDGKRVTMQLSTHDVSGLSDMDFTSAVQYDGVLPARG</sequence>
<dbReference type="InterPro" id="IPR036428">
    <property type="entry name" value="PCD_sf"/>
</dbReference>
<keyword evidence="4" id="KW-0456">Lyase</keyword>
<evidence type="ECO:0000256" key="2">
    <source>
        <dbReference type="ARBA" id="ARBA00006472"/>
    </source>
</evidence>
<evidence type="ECO:0000256" key="4">
    <source>
        <dbReference type="ARBA" id="ARBA00023239"/>
    </source>
</evidence>
<proteinExistence type="inferred from homology"/>
<comment type="caution">
    <text evidence="5">The sequence shown here is derived from an EMBL/GenBank/DDBJ whole genome shotgun (WGS) entry which is preliminary data.</text>
</comment>
<dbReference type="GO" id="GO:0008124">
    <property type="term" value="F:4-alpha-hydroxytetrahydrobiopterin dehydratase activity"/>
    <property type="evidence" value="ECO:0007669"/>
    <property type="project" value="UniProtKB-EC"/>
</dbReference>
<dbReference type="Proteomes" id="UP000490800">
    <property type="component" value="Unassembled WGS sequence"/>
</dbReference>
<name>A0A7X3FMV6_9BACL</name>
<accession>A0A7X3FMV6</accession>
<dbReference type="PANTHER" id="PTHR12599:SF0">
    <property type="entry name" value="PTERIN-4-ALPHA-CARBINOLAMINE DEHYDRATASE"/>
    <property type="match status" value="1"/>
</dbReference>
<dbReference type="GO" id="GO:0006729">
    <property type="term" value="P:tetrahydrobiopterin biosynthetic process"/>
    <property type="evidence" value="ECO:0007669"/>
    <property type="project" value="InterPro"/>
</dbReference>
<dbReference type="AlphaFoldDB" id="A0A7X3FMV6"/>
<reference evidence="5 6" key="1">
    <citation type="journal article" date="2019" name="Microorganisms">
        <title>Paenibacillus lutrae sp. nov., A Chitinolytic Species Isolated from A River Otter in Castril Natural Park, Granada, Spain.</title>
        <authorList>
            <person name="Rodriguez M."/>
            <person name="Reina J.C."/>
            <person name="Bejar V."/>
            <person name="Llamas I."/>
        </authorList>
    </citation>
    <scope>NUCLEOTIDE SEQUENCE [LARGE SCALE GENOMIC DNA]</scope>
    <source>
        <strain evidence="5 6">N10</strain>
    </source>
</reference>
<keyword evidence="6" id="KW-1185">Reference proteome</keyword>
<organism evidence="5 6">
    <name type="scientific">Paenibacillus lutrae</name>
    <dbReference type="NCBI Taxonomy" id="2078573"/>
    <lineage>
        <taxon>Bacteria</taxon>
        <taxon>Bacillati</taxon>
        <taxon>Bacillota</taxon>
        <taxon>Bacilli</taxon>
        <taxon>Bacillales</taxon>
        <taxon>Paenibacillaceae</taxon>
        <taxon>Paenibacillus</taxon>
    </lineage>
</organism>
<evidence type="ECO:0000313" key="6">
    <source>
        <dbReference type="Proteomes" id="UP000490800"/>
    </source>
</evidence>
<comment type="catalytic activity">
    <reaction evidence="1">
        <text>(4aS,6R)-4a-hydroxy-L-erythro-5,6,7,8-tetrahydrobiopterin = (6R)-L-erythro-6,7-dihydrobiopterin + H2O</text>
        <dbReference type="Rhea" id="RHEA:11920"/>
        <dbReference type="ChEBI" id="CHEBI:15377"/>
        <dbReference type="ChEBI" id="CHEBI:15642"/>
        <dbReference type="ChEBI" id="CHEBI:43120"/>
        <dbReference type="EC" id="4.2.1.96"/>
    </reaction>
</comment>
<evidence type="ECO:0000313" key="5">
    <source>
        <dbReference type="EMBL" id="MVP02550.1"/>
    </source>
</evidence>
<evidence type="ECO:0000256" key="3">
    <source>
        <dbReference type="ARBA" id="ARBA00013252"/>
    </source>
</evidence>
<gene>
    <name evidence="5" type="ORF">EDM21_24080</name>
</gene>
<dbReference type="RefSeq" id="WP_157338896.1">
    <property type="nucleotide sequence ID" value="NZ_RHLK01000028.1"/>
</dbReference>
<protein>
    <recommendedName>
        <fullName evidence="3">4a-hydroxytetrahydrobiopterin dehydratase</fullName>
        <ecNumber evidence="3">4.2.1.96</ecNumber>
    </recommendedName>
</protein>
<dbReference type="OrthoDB" id="9800108at2"/>
<dbReference type="SUPFAM" id="SSF55248">
    <property type="entry name" value="PCD-like"/>
    <property type="match status" value="1"/>
</dbReference>